<accession>A0A846QLH0</accession>
<dbReference type="EMBL" id="JAATJA010000001">
    <property type="protein sequence ID" value="NJB67033.1"/>
    <property type="molecule type" value="Genomic_DNA"/>
</dbReference>
<reference evidence="1 2" key="1">
    <citation type="submission" date="2020-03" db="EMBL/GenBank/DDBJ databases">
        <title>Genomic Encyclopedia of Type Strains, Phase IV (KMG-IV): sequencing the most valuable type-strain genomes for metagenomic binning, comparative biology and taxonomic classification.</title>
        <authorList>
            <person name="Goeker M."/>
        </authorList>
    </citation>
    <scope>NUCLEOTIDE SEQUENCE [LARGE SCALE GENOMIC DNA]</scope>
    <source>
        <strain evidence="1 2">DSM 24233</strain>
    </source>
</reference>
<dbReference type="RefSeq" id="WP_167940122.1">
    <property type="nucleotide sequence ID" value="NZ_JAATJA010000001.1"/>
</dbReference>
<name>A0A846QLH0_9BACT</name>
<dbReference type="AlphaFoldDB" id="A0A846QLH0"/>
<dbReference type="Proteomes" id="UP000580856">
    <property type="component" value="Unassembled WGS sequence"/>
</dbReference>
<evidence type="ECO:0000313" key="2">
    <source>
        <dbReference type="Proteomes" id="UP000580856"/>
    </source>
</evidence>
<keyword evidence="2" id="KW-1185">Reference proteome</keyword>
<gene>
    <name evidence="1" type="ORF">GGQ74_000673</name>
</gene>
<protein>
    <submittedName>
        <fullName evidence="1">Uncharacterized protein</fullName>
    </submittedName>
</protein>
<organism evidence="1 2">
    <name type="scientific">Desulfobaculum xiamenense</name>
    <dbReference type="NCBI Taxonomy" id="995050"/>
    <lineage>
        <taxon>Bacteria</taxon>
        <taxon>Pseudomonadati</taxon>
        <taxon>Thermodesulfobacteriota</taxon>
        <taxon>Desulfovibrionia</taxon>
        <taxon>Desulfovibrionales</taxon>
        <taxon>Desulfovibrionaceae</taxon>
        <taxon>Desulfobaculum</taxon>
    </lineage>
</organism>
<proteinExistence type="predicted"/>
<comment type="caution">
    <text evidence="1">The sequence shown here is derived from an EMBL/GenBank/DDBJ whole genome shotgun (WGS) entry which is preliminary data.</text>
</comment>
<sequence length="95" mass="11004">MDWYRITLSLQDIAQGGTSRLQDRFIRAWTQHDAPREMRMYALREKSRPATVFYFSPGCGEVILKHFLDYNPSACPSPEDEDLMLLVGHGEERKG</sequence>
<evidence type="ECO:0000313" key="1">
    <source>
        <dbReference type="EMBL" id="NJB67033.1"/>
    </source>
</evidence>